<dbReference type="EMBL" id="JACATN010000016">
    <property type="protein sequence ID" value="MBT2163652.1"/>
    <property type="molecule type" value="Genomic_DNA"/>
</dbReference>
<evidence type="ECO:0000313" key="1">
    <source>
        <dbReference type="EMBL" id="MBT2163652.1"/>
    </source>
</evidence>
<evidence type="ECO:0000313" key="2">
    <source>
        <dbReference type="Proteomes" id="UP000740413"/>
    </source>
</evidence>
<proteinExistence type="predicted"/>
<dbReference type="RefSeq" id="WP_214613586.1">
    <property type="nucleotide sequence ID" value="NZ_JACATN010000016.1"/>
</dbReference>
<reference evidence="1 2" key="1">
    <citation type="submission" date="2020-06" db="EMBL/GenBank/DDBJ databases">
        <authorList>
            <person name="Isaeva M.P."/>
            <person name="Chernysheva N.Y."/>
        </authorList>
    </citation>
    <scope>NUCLEOTIDE SEQUENCE [LARGE SCALE GENOMIC DNA]</scope>
    <source>
        <strain evidence="1 2">KMM 6746</strain>
    </source>
</reference>
<protein>
    <submittedName>
        <fullName evidence="1">Uncharacterized protein</fullName>
    </submittedName>
</protein>
<accession>A0ABS5WJT5</accession>
<keyword evidence="2" id="KW-1185">Reference proteome</keyword>
<sequence>MKIIPENKIELYLKLGKVLAHFLKVDAYFESRTFDWIKLEKSNTNYRATLVRSFDEGDEIFNDVAEFETVNVLDEYENKSLEADFKTIRKWILENFDLKMDGFHQMKDLKIKYLELVKDNKLGSHLNDEHI</sequence>
<dbReference type="Proteomes" id="UP000740413">
    <property type="component" value="Unassembled WGS sequence"/>
</dbReference>
<comment type="caution">
    <text evidence="1">The sequence shown here is derived from an EMBL/GenBank/DDBJ whole genome shotgun (WGS) entry which is preliminary data.</text>
</comment>
<name>A0ABS5WJT5_9FLAO</name>
<gene>
    <name evidence="1" type="ORF">HW347_20465</name>
</gene>
<organism evidence="1 2">
    <name type="scientific">Zobellia barbeyronii</name>
    <dbReference type="NCBI Taxonomy" id="2748009"/>
    <lineage>
        <taxon>Bacteria</taxon>
        <taxon>Pseudomonadati</taxon>
        <taxon>Bacteroidota</taxon>
        <taxon>Flavobacteriia</taxon>
        <taxon>Flavobacteriales</taxon>
        <taxon>Flavobacteriaceae</taxon>
        <taxon>Zobellia</taxon>
    </lineage>
</organism>
<reference evidence="2" key="2">
    <citation type="submission" date="2023-07" db="EMBL/GenBank/DDBJ databases">
        <title>Zobellia barbeyronii sp. nov., a new marine flavobacterium, isolated from green and red algae.</title>
        <authorList>
            <person name="Nedashkovskaya O.I."/>
            <person name="Otstavnykh N."/>
            <person name="Zhukova N."/>
            <person name="Guzev K."/>
            <person name="Chausova V."/>
            <person name="Tekutyeva L."/>
            <person name="Mikhailov V."/>
            <person name="Isaeva M."/>
        </authorList>
    </citation>
    <scope>NUCLEOTIDE SEQUENCE [LARGE SCALE GENOMIC DNA]</scope>
    <source>
        <strain evidence="2">KMM 6746</strain>
    </source>
</reference>